<organism evidence="1 3">
    <name type="scientific">Didymodactylos carnosus</name>
    <dbReference type="NCBI Taxonomy" id="1234261"/>
    <lineage>
        <taxon>Eukaryota</taxon>
        <taxon>Metazoa</taxon>
        <taxon>Spiralia</taxon>
        <taxon>Gnathifera</taxon>
        <taxon>Rotifera</taxon>
        <taxon>Eurotatoria</taxon>
        <taxon>Bdelloidea</taxon>
        <taxon>Philodinida</taxon>
        <taxon>Philodinidae</taxon>
        <taxon>Didymodactylos</taxon>
    </lineage>
</organism>
<dbReference type="PROSITE" id="PS51996">
    <property type="entry name" value="TR_MART"/>
    <property type="match status" value="1"/>
</dbReference>
<reference evidence="1" key="1">
    <citation type="submission" date="2021-02" db="EMBL/GenBank/DDBJ databases">
        <authorList>
            <person name="Nowell W R."/>
        </authorList>
    </citation>
    <scope>NUCLEOTIDE SEQUENCE</scope>
</reference>
<protein>
    <submittedName>
        <fullName evidence="1">Uncharacterized protein</fullName>
    </submittedName>
</protein>
<dbReference type="SUPFAM" id="SSF56399">
    <property type="entry name" value="ADP-ribosylation"/>
    <property type="match status" value="1"/>
</dbReference>
<gene>
    <name evidence="1" type="ORF">GPM918_LOCUS38343</name>
    <name evidence="2" type="ORF">SRO942_LOCUS39163</name>
</gene>
<evidence type="ECO:0000313" key="2">
    <source>
        <dbReference type="EMBL" id="CAF4395933.1"/>
    </source>
</evidence>
<proteinExistence type="predicted"/>
<comment type="caution">
    <text evidence="1">The sequence shown here is derived from an EMBL/GenBank/DDBJ whole genome shotgun (WGS) entry which is preliminary data.</text>
</comment>
<dbReference type="OrthoDB" id="10156890at2759"/>
<dbReference type="Proteomes" id="UP000663829">
    <property type="component" value="Unassembled WGS sequence"/>
</dbReference>
<dbReference type="EMBL" id="CAJOBC010090928">
    <property type="protein sequence ID" value="CAF4395933.1"/>
    <property type="molecule type" value="Genomic_DNA"/>
</dbReference>
<dbReference type="Proteomes" id="UP000681722">
    <property type="component" value="Unassembled WGS sequence"/>
</dbReference>
<dbReference type="Gene3D" id="3.90.176.10">
    <property type="entry name" value="Toxin ADP-ribosyltransferase, Chain A, domain 1"/>
    <property type="match status" value="1"/>
</dbReference>
<dbReference type="AlphaFoldDB" id="A0A815VX88"/>
<dbReference type="EMBL" id="CAJNOQ010025320">
    <property type="protein sequence ID" value="CAF1536074.1"/>
    <property type="molecule type" value="Genomic_DNA"/>
</dbReference>
<keyword evidence="3" id="KW-1185">Reference proteome</keyword>
<accession>A0A815VX88</accession>
<sequence>MKQREANVLRAYRGVNLSDEEFEKLKENEGNLISTNDFLSTSRCHEVALHFAGESAKHRHEVGVLFEIECDLSELNDTIVVADIAHFSSFADEEEVLFDLGATFEIRVVHQTELNVCVVEMRPTGKGREIAQGYIGLNRKEMEEKSVVVMFGILLCDMGQHQTKTQP</sequence>
<evidence type="ECO:0000313" key="1">
    <source>
        <dbReference type="EMBL" id="CAF1536074.1"/>
    </source>
</evidence>
<name>A0A815VX88_9BILA</name>
<evidence type="ECO:0000313" key="3">
    <source>
        <dbReference type="Proteomes" id="UP000663829"/>
    </source>
</evidence>